<comment type="caution">
    <text evidence="9">The sequence shown here is derived from an EMBL/GenBank/DDBJ whole genome shotgun (WGS) entry which is preliminary data.</text>
</comment>
<evidence type="ECO:0000256" key="2">
    <source>
        <dbReference type="ARBA" id="ARBA00007935"/>
    </source>
</evidence>
<evidence type="ECO:0000256" key="6">
    <source>
        <dbReference type="ARBA" id="ARBA00022989"/>
    </source>
</evidence>
<dbReference type="InterPro" id="IPR000522">
    <property type="entry name" value="ABC_transptr_permease_BtuC"/>
</dbReference>
<dbReference type="EMBL" id="JAEKJZ010000004">
    <property type="protein sequence ID" value="MBN9672217.1"/>
    <property type="molecule type" value="Genomic_DNA"/>
</dbReference>
<feature type="transmembrane region" description="Helical" evidence="8">
    <location>
        <begin position="112"/>
        <end position="131"/>
    </location>
</feature>
<feature type="transmembrane region" description="Helical" evidence="8">
    <location>
        <begin position="189"/>
        <end position="208"/>
    </location>
</feature>
<feature type="transmembrane region" description="Helical" evidence="8">
    <location>
        <begin position="229"/>
        <end position="262"/>
    </location>
</feature>
<evidence type="ECO:0000256" key="5">
    <source>
        <dbReference type="ARBA" id="ARBA00022692"/>
    </source>
</evidence>
<keyword evidence="4" id="KW-1003">Cell membrane</keyword>
<dbReference type="PANTHER" id="PTHR30472:SF24">
    <property type="entry name" value="FERRIC ENTEROBACTIN TRANSPORT SYSTEM PERMEASE PROTEIN FEPG"/>
    <property type="match status" value="1"/>
</dbReference>
<feature type="transmembrane region" description="Helical" evidence="8">
    <location>
        <begin position="143"/>
        <end position="164"/>
    </location>
</feature>
<dbReference type="SUPFAM" id="SSF81345">
    <property type="entry name" value="ABC transporter involved in vitamin B12 uptake, BtuC"/>
    <property type="match status" value="1"/>
</dbReference>
<evidence type="ECO:0000256" key="1">
    <source>
        <dbReference type="ARBA" id="ARBA00004651"/>
    </source>
</evidence>
<evidence type="ECO:0000256" key="8">
    <source>
        <dbReference type="SAM" id="Phobius"/>
    </source>
</evidence>
<dbReference type="Gene3D" id="1.10.3470.10">
    <property type="entry name" value="ABC transporter involved in vitamin B12 uptake, BtuC"/>
    <property type="match status" value="1"/>
</dbReference>
<keyword evidence="6 8" id="KW-1133">Transmembrane helix</keyword>
<protein>
    <submittedName>
        <fullName evidence="9">Iron ABC transporter permease</fullName>
    </submittedName>
</protein>
<feature type="transmembrane region" description="Helical" evidence="8">
    <location>
        <begin position="87"/>
        <end position="106"/>
    </location>
</feature>
<dbReference type="Pfam" id="PF01032">
    <property type="entry name" value="FecCD"/>
    <property type="match status" value="1"/>
</dbReference>
<dbReference type="CDD" id="cd06550">
    <property type="entry name" value="TM_ABC_iron-siderophores_like"/>
    <property type="match status" value="1"/>
</dbReference>
<comment type="similarity">
    <text evidence="2">Belongs to the binding-protein-dependent transport system permease family. FecCD subfamily.</text>
</comment>
<dbReference type="RefSeq" id="WP_207142077.1">
    <property type="nucleotide sequence ID" value="NZ_JAEKJZ010000004.1"/>
</dbReference>
<keyword evidence="7 8" id="KW-0472">Membrane</keyword>
<organism evidence="9 10">
    <name type="scientific">Roseibium aggregatum</name>
    <dbReference type="NCBI Taxonomy" id="187304"/>
    <lineage>
        <taxon>Bacteria</taxon>
        <taxon>Pseudomonadati</taxon>
        <taxon>Pseudomonadota</taxon>
        <taxon>Alphaproteobacteria</taxon>
        <taxon>Hyphomicrobiales</taxon>
        <taxon>Stappiaceae</taxon>
        <taxon>Roseibium</taxon>
    </lineage>
</organism>
<accession>A0A939EGU8</accession>
<dbReference type="PANTHER" id="PTHR30472">
    <property type="entry name" value="FERRIC ENTEROBACTIN TRANSPORT SYSTEM PERMEASE PROTEIN"/>
    <property type="match status" value="1"/>
</dbReference>
<dbReference type="GO" id="GO:0033214">
    <property type="term" value="P:siderophore-iron import into cell"/>
    <property type="evidence" value="ECO:0007669"/>
    <property type="project" value="TreeGrafter"/>
</dbReference>
<name>A0A939EGU8_9HYPH</name>
<gene>
    <name evidence="9" type="ORF">JF539_17825</name>
</gene>
<proteinExistence type="inferred from homology"/>
<reference evidence="9" key="1">
    <citation type="submission" date="2020-12" db="EMBL/GenBank/DDBJ databases">
        <title>Oil enriched cultivation method for isolating marine PHA-producing bacteria.</title>
        <authorList>
            <person name="Zheng W."/>
            <person name="Yu S."/>
            <person name="Huang Y."/>
        </authorList>
    </citation>
    <scope>NUCLEOTIDE SEQUENCE</scope>
    <source>
        <strain evidence="9">SY-2-12</strain>
    </source>
</reference>
<dbReference type="Proteomes" id="UP000664096">
    <property type="component" value="Unassembled WGS sequence"/>
</dbReference>
<evidence type="ECO:0000256" key="4">
    <source>
        <dbReference type="ARBA" id="ARBA00022475"/>
    </source>
</evidence>
<keyword evidence="3" id="KW-0813">Transport</keyword>
<keyword evidence="5 8" id="KW-0812">Transmembrane</keyword>
<evidence type="ECO:0000313" key="10">
    <source>
        <dbReference type="Proteomes" id="UP000664096"/>
    </source>
</evidence>
<dbReference type="AlphaFoldDB" id="A0A939EGU8"/>
<dbReference type="GO" id="GO:0005886">
    <property type="term" value="C:plasma membrane"/>
    <property type="evidence" value="ECO:0007669"/>
    <property type="project" value="UniProtKB-SubCell"/>
</dbReference>
<sequence>MIRTVTIFATAIAVLSLTGLMLGDQQIAVPQIAAAVFKPDESDAVTLMIVREFRLPRIVLAAIVGAALAVAGSVSQTVMRNPLAEPGLLGINSGAALAALLVIVFFERSDPALVSFSAFAGALGMAALIYVLSWRSGASSIRIILIGIGLSSMAGAASSFISLFGDLTTVQSAQTWLAGSVWNANWDKVHVLAVWLLPAFIMVLLAHRELDLMSFDDMSASGLGMRVQAARAAMVLLCSLISAAAVAAAGLIGFVGLIAPHIARRLTGHRHCRVLPAAALVGASLLLGADLVGRTVIAPAQLPAGLMIVLIGAPFFAFLLWKRRNARI</sequence>
<evidence type="ECO:0000256" key="3">
    <source>
        <dbReference type="ARBA" id="ARBA00022448"/>
    </source>
</evidence>
<dbReference type="GO" id="GO:0022857">
    <property type="term" value="F:transmembrane transporter activity"/>
    <property type="evidence" value="ECO:0007669"/>
    <property type="project" value="InterPro"/>
</dbReference>
<dbReference type="InterPro" id="IPR037294">
    <property type="entry name" value="ABC_BtuC-like"/>
</dbReference>
<evidence type="ECO:0000256" key="7">
    <source>
        <dbReference type="ARBA" id="ARBA00023136"/>
    </source>
</evidence>
<evidence type="ECO:0000313" key="9">
    <source>
        <dbReference type="EMBL" id="MBN9672217.1"/>
    </source>
</evidence>
<feature type="transmembrane region" description="Helical" evidence="8">
    <location>
        <begin position="58"/>
        <end position="75"/>
    </location>
</feature>
<feature type="transmembrane region" description="Helical" evidence="8">
    <location>
        <begin position="304"/>
        <end position="321"/>
    </location>
</feature>
<dbReference type="FunFam" id="1.10.3470.10:FF:000001">
    <property type="entry name" value="Vitamin B12 ABC transporter permease BtuC"/>
    <property type="match status" value="1"/>
</dbReference>
<comment type="subcellular location">
    <subcellularLocation>
        <location evidence="1">Cell membrane</location>
        <topology evidence="1">Multi-pass membrane protein</topology>
    </subcellularLocation>
</comment>